<dbReference type="GO" id="GO:0016491">
    <property type="term" value="F:oxidoreductase activity"/>
    <property type="evidence" value="ECO:0007669"/>
    <property type="project" value="UniProtKB-KW"/>
</dbReference>
<dbReference type="RefSeq" id="WP_392820091.1">
    <property type="nucleotide sequence ID" value="NZ_JBICYV010000013.1"/>
</dbReference>
<dbReference type="PRINTS" id="PR00368">
    <property type="entry name" value="FADPNR"/>
</dbReference>
<dbReference type="Gene3D" id="3.50.50.100">
    <property type="match status" value="1"/>
</dbReference>
<keyword evidence="5 7" id="KW-0560">Oxidoreductase</keyword>
<evidence type="ECO:0000313" key="8">
    <source>
        <dbReference type="Proteomes" id="UP001604267"/>
    </source>
</evidence>
<dbReference type="PANTHER" id="PTHR42913">
    <property type="entry name" value="APOPTOSIS-INDUCING FACTOR 1"/>
    <property type="match status" value="1"/>
</dbReference>
<sequence length="395" mass="41186">MSRNIEVVVVGGGYAGVLAANRLTQRRDVAVTVVNPRSVFVERVRLHQVVGGSHRGVVEYRQVLGERVGLVVDTVTRIDACARSVALASGGTVGYDYLIYAVGSGSAAPHVPGAAEFAYPVATLEEAQRLREAVEAAPAAAAITVVGGGSTGIEIAAELAEQGRRVTLVCGGLLGPYLHARVRRAVARRLARLGVTVLEGPDAKVTAVTRDAVRLSGGNALPSTVTIWTTGFGVPDLAARSGLTTDASGRLLTDETLTSVDDARIFAAGDAAAPSDRPLRMSCQTARPLGAHAADTVLARIAGGRPAAIDVGYFGQCIALGRRAATVQLAAKDDTANKYSIGGRLAAGIKERACQGVVKELVEEARKPGSFSWQFKDDKRRGLLRAEHRTTPAAP</sequence>
<name>A0ABW7BB04_9ACTN</name>
<dbReference type="EC" id="1.6.5.-" evidence="7"/>
<dbReference type="PRINTS" id="PR00469">
    <property type="entry name" value="PNDRDTASEII"/>
</dbReference>
<dbReference type="InterPro" id="IPR023753">
    <property type="entry name" value="FAD/NAD-binding_dom"/>
</dbReference>
<evidence type="ECO:0000256" key="3">
    <source>
        <dbReference type="ARBA" id="ARBA00022630"/>
    </source>
</evidence>
<evidence type="ECO:0000256" key="2">
    <source>
        <dbReference type="ARBA" id="ARBA00005272"/>
    </source>
</evidence>
<dbReference type="InterPro" id="IPR036188">
    <property type="entry name" value="FAD/NAD-bd_sf"/>
</dbReference>
<evidence type="ECO:0000313" key="7">
    <source>
        <dbReference type="EMBL" id="MFG3013976.1"/>
    </source>
</evidence>
<keyword evidence="3" id="KW-0285">Flavoprotein</keyword>
<reference evidence="7 8" key="1">
    <citation type="submission" date="2024-10" db="EMBL/GenBank/DDBJ databases">
        <title>The Natural Products Discovery Center: Release of the First 8490 Sequenced Strains for Exploring Actinobacteria Biosynthetic Diversity.</title>
        <authorList>
            <person name="Kalkreuter E."/>
            <person name="Kautsar S.A."/>
            <person name="Yang D."/>
            <person name="Bader C.D."/>
            <person name="Teijaro C.N."/>
            <person name="Fluegel L."/>
            <person name="Davis C.M."/>
            <person name="Simpson J.R."/>
            <person name="Lauterbach L."/>
            <person name="Steele A.D."/>
            <person name="Gui C."/>
            <person name="Meng S."/>
            <person name="Li G."/>
            <person name="Viehrig K."/>
            <person name="Ye F."/>
            <person name="Su P."/>
            <person name="Kiefer A.F."/>
            <person name="Nichols A."/>
            <person name="Cepeda A.J."/>
            <person name="Yan W."/>
            <person name="Fan B."/>
            <person name="Jiang Y."/>
            <person name="Adhikari A."/>
            <person name="Zheng C.-J."/>
            <person name="Schuster L."/>
            <person name="Cowan T.M."/>
            <person name="Smanski M.J."/>
            <person name="Chevrette M.G."/>
            <person name="De Carvalho L.P.S."/>
            <person name="Shen B."/>
        </authorList>
    </citation>
    <scope>NUCLEOTIDE SEQUENCE [LARGE SCALE GENOMIC DNA]</scope>
    <source>
        <strain evidence="7 8">NPDC048320</strain>
    </source>
</reference>
<comment type="similarity">
    <text evidence="2">Belongs to the NADH dehydrogenase family.</text>
</comment>
<evidence type="ECO:0000259" key="6">
    <source>
        <dbReference type="Pfam" id="PF07992"/>
    </source>
</evidence>
<keyword evidence="4" id="KW-0274">FAD</keyword>
<dbReference type="InterPro" id="IPR051169">
    <property type="entry name" value="NADH-Q_oxidoreductase"/>
</dbReference>
<dbReference type="SUPFAM" id="SSF51905">
    <property type="entry name" value="FAD/NAD(P)-binding domain"/>
    <property type="match status" value="1"/>
</dbReference>
<organism evidence="7 8">
    <name type="scientific">Streptomyces cinerochromogenes</name>
    <dbReference type="NCBI Taxonomy" id="66422"/>
    <lineage>
        <taxon>Bacteria</taxon>
        <taxon>Bacillati</taxon>
        <taxon>Actinomycetota</taxon>
        <taxon>Actinomycetes</taxon>
        <taxon>Kitasatosporales</taxon>
        <taxon>Streptomycetaceae</taxon>
        <taxon>Streptomyces</taxon>
    </lineage>
</organism>
<dbReference type="EMBL" id="JBICYV010000013">
    <property type="protein sequence ID" value="MFG3013976.1"/>
    <property type="molecule type" value="Genomic_DNA"/>
</dbReference>
<accession>A0ABW7BB04</accession>
<keyword evidence="8" id="KW-1185">Reference proteome</keyword>
<dbReference type="Pfam" id="PF07992">
    <property type="entry name" value="Pyr_redox_2"/>
    <property type="match status" value="1"/>
</dbReference>
<evidence type="ECO:0000256" key="4">
    <source>
        <dbReference type="ARBA" id="ARBA00022827"/>
    </source>
</evidence>
<proteinExistence type="inferred from homology"/>
<protein>
    <submittedName>
        <fullName evidence="7">NAD(P)/FAD-dependent oxidoreductase</fullName>
        <ecNumber evidence="7">1.6.5.-</ecNumber>
    </submittedName>
</protein>
<evidence type="ECO:0000256" key="5">
    <source>
        <dbReference type="ARBA" id="ARBA00023002"/>
    </source>
</evidence>
<gene>
    <name evidence="7" type="ORF">ACGFZB_26830</name>
</gene>
<dbReference type="Proteomes" id="UP001604267">
    <property type="component" value="Unassembled WGS sequence"/>
</dbReference>
<comment type="cofactor">
    <cofactor evidence="1">
        <name>FAD</name>
        <dbReference type="ChEBI" id="CHEBI:57692"/>
    </cofactor>
</comment>
<evidence type="ECO:0000256" key="1">
    <source>
        <dbReference type="ARBA" id="ARBA00001974"/>
    </source>
</evidence>
<dbReference type="PANTHER" id="PTHR42913:SF3">
    <property type="entry name" value="64 KDA MITOCHONDRIAL NADH DEHYDROGENASE (EUROFUNG)"/>
    <property type="match status" value="1"/>
</dbReference>
<comment type="caution">
    <text evidence="7">The sequence shown here is derived from an EMBL/GenBank/DDBJ whole genome shotgun (WGS) entry which is preliminary data.</text>
</comment>
<feature type="domain" description="FAD/NAD(P)-binding" evidence="6">
    <location>
        <begin position="6"/>
        <end position="286"/>
    </location>
</feature>